<feature type="transmembrane region" description="Helical" evidence="6">
    <location>
        <begin position="453"/>
        <end position="476"/>
    </location>
</feature>
<keyword evidence="3 6" id="KW-0812">Transmembrane</keyword>
<dbReference type="Gene3D" id="1.20.1250.20">
    <property type="entry name" value="MFS general substrate transporter like domains"/>
    <property type="match status" value="1"/>
</dbReference>
<dbReference type="SUPFAM" id="SSF103473">
    <property type="entry name" value="MFS general substrate transporter"/>
    <property type="match status" value="1"/>
</dbReference>
<protein>
    <submittedName>
        <fullName evidence="8">DNA, SC026</fullName>
    </submittedName>
</protein>
<dbReference type="Proteomes" id="UP000006564">
    <property type="component" value="Chromosome 3"/>
</dbReference>
<feature type="domain" description="Major facilitator superfamily (MFS) profile" evidence="7">
    <location>
        <begin position="63"/>
        <end position="507"/>
    </location>
</feature>
<evidence type="ECO:0000256" key="2">
    <source>
        <dbReference type="ARBA" id="ARBA00022448"/>
    </source>
</evidence>
<dbReference type="EMBL" id="BA000051">
    <property type="protein sequence ID" value="BAE59692.1"/>
    <property type="molecule type" value="Genomic_DNA"/>
</dbReference>
<dbReference type="HOGENOM" id="CLU_001265_52_4_1"/>
<dbReference type="InterPro" id="IPR036259">
    <property type="entry name" value="MFS_trans_sf"/>
</dbReference>
<evidence type="ECO:0000256" key="1">
    <source>
        <dbReference type="ARBA" id="ARBA00004141"/>
    </source>
</evidence>
<keyword evidence="2" id="KW-0813">Transport</keyword>
<evidence type="ECO:0000313" key="9">
    <source>
        <dbReference type="Proteomes" id="UP000006564"/>
    </source>
</evidence>
<dbReference type="InterPro" id="IPR020846">
    <property type="entry name" value="MFS_dom"/>
</dbReference>
<feature type="transmembrane region" description="Helical" evidence="6">
    <location>
        <begin position="218"/>
        <end position="239"/>
    </location>
</feature>
<dbReference type="PANTHER" id="PTHR23511:SF4">
    <property type="entry name" value="MAJOR FACILITATOR SUPERFAMILY (MFS) PROFILE DOMAIN-CONTAINING PROTEIN"/>
    <property type="match status" value="1"/>
</dbReference>
<feature type="transmembrane region" description="Helical" evidence="6">
    <location>
        <begin position="313"/>
        <end position="330"/>
    </location>
</feature>
<keyword evidence="4 6" id="KW-1133">Transmembrane helix</keyword>
<evidence type="ECO:0000256" key="3">
    <source>
        <dbReference type="ARBA" id="ARBA00022692"/>
    </source>
</evidence>
<dbReference type="PANTHER" id="PTHR23511">
    <property type="entry name" value="SYNAPTIC VESICLE GLYCOPROTEIN 2"/>
    <property type="match status" value="1"/>
</dbReference>
<feature type="transmembrane region" description="Helical" evidence="6">
    <location>
        <begin position="130"/>
        <end position="149"/>
    </location>
</feature>
<dbReference type="EMBL" id="AP007159">
    <property type="protein sequence ID" value="BAE59692.1"/>
    <property type="molecule type" value="Genomic_DNA"/>
</dbReference>
<keyword evidence="9" id="KW-1185">Reference proteome</keyword>
<feature type="transmembrane region" description="Helical" evidence="6">
    <location>
        <begin position="398"/>
        <end position="415"/>
    </location>
</feature>
<evidence type="ECO:0000256" key="4">
    <source>
        <dbReference type="ARBA" id="ARBA00022989"/>
    </source>
</evidence>
<evidence type="ECO:0000256" key="6">
    <source>
        <dbReference type="SAM" id="Phobius"/>
    </source>
</evidence>
<name>Q2UFH3_ASPOR</name>
<comment type="subcellular location">
    <subcellularLocation>
        <location evidence="1">Membrane</location>
        <topology evidence="1">Multi-pass membrane protein</topology>
    </subcellularLocation>
</comment>
<proteinExistence type="predicted"/>
<feature type="transmembrane region" description="Helical" evidence="6">
    <location>
        <begin position="421"/>
        <end position="441"/>
    </location>
</feature>
<dbReference type="KEGG" id="aor:AO090026000209"/>
<dbReference type="GeneID" id="5993722"/>
<reference evidence="8 9" key="1">
    <citation type="journal article" date="2005" name="Nature">
        <title>Genome sequencing and analysis of Aspergillus oryzae.</title>
        <authorList>
            <person name="Machida M."/>
            <person name="Asai K."/>
            <person name="Sano M."/>
            <person name="Tanaka T."/>
            <person name="Kumagai T."/>
            <person name="Terai G."/>
            <person name="Kusumoto K."/>
            <person name="Arima T."/>
            <person name="Akita O."/>
            <person name="Kashiwagi Y."/>
            <person name="Abe K."/>
            <person name="Gomi K."/>
            <person name="Horiuchi H."/>
            <person name="Kitamoto K."/>
            <person name="Kobayashi T."/>
            <person name="Takeuchi M."/>
            <person name="Denning D.W."/>
            <person name="Galagan J.E."/>
            <person name="Nierman W.C."/>
            <person name="Yu J."/>
            <person name="Archer D.B."/>
            <person name="Bennett J.W."/>
            <person name="Bhatnagar D."/>
            <person name="Cleveland T.E."/>
            <person name="Fedorova N.D."/>
            <person name="Gotoh O."/>
            <person name="Horikawa H."/>
            <person name="Hosoyama A."/>
            <person name="Ichinomiya M."/>
            <person name="Igarashi R."/>
            <person name="Iwashita K."/>
            <person name="Juvvadi P.R."/>
            <person name="Kato M."/>
            <person name="Kato Y."/>
            <person name="Kin T."/>
            <person name="Kokubun A."/>
            <person name="Maeda H."/>
            <person name="Maeyama N."/>
            <person name="Maruyama J."/>
            <person name="Nagasaki H."/>
            <person name="Nakajima T."/>
            <person name="Oda K."/>
            <person name="Okada K."/>
            <person name="Paulsen I."/>
            <person name="Sakamoto K."/>
            <person name="Sawano T."/>
            <person name="Takahashi M."/>
            <person name="Takase K."/>
            <person name="Terabayashi Y."/>
            <person name="Wortman J."/>
            <person name="Yamada O."/>
            <person name="Yamagata Y."/>
            <person name="Anazawa H."/>
            <person name="Hata Y."/>
            <person name="Koide Y."/>
            <person name="Komori T."/>
            <person name="Koyama Y."/>
            <person name="Minetoki T."/>
            <person name="Suharnan S."/>
            <person name="Tanaka A."/>
            <person name="Isono K."/>
            <person name="Kuhara S."/>
            <person name="Ogasawara N."/>
            <person name="Kikuchi H."/>
        </authorList>
    </citation>
    <scope>NUCLEOTIDE SEQUENCE [LARGE SCALE GENOMIC DNA]</scope>
    <source>
        <strain evidence="9">ATCC 42149 / RIB 40</strain>
    </source>
</reference>
<feature type="transmembrane region" description="Helical" evidence="6">
    <location>
        <begin position="155"/>
        <end position="182"/>
    </location>
</feature>
<dbReference type="InterPro" id="IPR011701">
    <property type="entry name" value="MFS"/>
</dbReference>
<feature type="transmembrane region" description="Helical" evidence="6">
    <location>
        <begin position="368"/>
        <end position="386"/>
    </location>
</feature>
<dbReference type="GO" id="GO:0022857">
    <property type="term" value="F:transmembrane transporter activity"/>
    <property type="evidence" value="ECO:0007669"/>
    <property type="project" value="InterPro"/>
</dbReference>
<gene>
    <name evidence="8" type="ORF">AO090026000209</name>
</gene>
<dbReference type="AlphaFoldDB" id="Q2UFH3"/>
<organism evidence="8 9">
    <name type="scientific">Aspergillus oryzae (strain ATCC 42149 / RIB 40)</name>
    <name type="common">Yellow koji mold</name>
    <dbReference type="NCBI Taxonomy" id="510516"/>
    <lineage>
        <taxon>Eukaryota</taxon>
        <taxon>Fungi</taxon>
        <taxon>Dikarya</taxon>
        <taxon>Ascomycota</taxon>
        <taxon>Pezizomycotina</taxon>
        <taxon>Eurotiomycetes</taxon>
        <taxon>Eurotiomycetidae</taxon>
        <taxon>Eurotiales</taxon>
        <taxon>Aspergillaceae</taxon>
        <taxon>Aspergillus</taxon>
        <taxon>Aspergillus subgen. Circumdati</taxon>
    </lineage>
</organism>
<feature type="transmembrane region" description="Helical" evidence="6">
    <location>
        <begin position="482"/>
        <end position="503"/>
    </location>
</feature>
<keyword evidence="5 6" id="KW-0472">Membrane</keyword>
<sequence>MNQDTTLSQMDAEKKSEEIITRKPSLAEGTVTSHQGANPPDFNQLAINNAIESIGMGRYQWQLMISCGFGFIADQMLLVSISLVMPQASKEFGPRYGTLLSATQYAGLGVGAVVYGLIADLTGRRLAWQTSIFGVSVFTAICAASPNWAALNVFVVLSAFFGGGNWDIVAIDLTVLVLLLLIRKGFVDSLWIAWPLVVNFCCPAGATPETCTKANNMGWRYLYIILGGLCLIMSVLRTFTLGMSESPKWLVSRGELNEAVASINTMSKVNKSTYVMMVDQLRPHEHEDSKSAIKKAASMVGALFQGSKQIRSMICLVILWLLIGIAYHTPPSTARERYPVYTVFLPYYLEAHGATLGDGSTYQTYRDWSISSVVGIWGPILSAFLVQVPFLGRRRSMTLTACACAAFSGAFTTVKNESQNLAFSSMINFWLNALYGIIYGYTPEVMPDAYRGIGCGLTLACGRIASLSAPFIATFGDVTTSVPIWVCCAFFGVIGIVSLVLPFEPGDSS</sequence>
<feature type="transmembrane region" description="Helical" evidence="6">
    <location>
        <begin position="63"/>
        <end position="84"/>
    </location>
</feature>
<dbReference type="PROSITE" id="PS50850">
    <property type="entry name" value="MFS"/>
    <property type="match status" value="1"/>
</dbReference>
<dbReference type="GO" id="GO:0016020">
    <property type="term" value="C:membrane"/>
    <property type="evidence" value="ECO:0007669"/>
    <property type="project" value="UniProtKB-SubCell"/>
</dbReference>
<dbReference type="VEuPathDB" id="FungiDB:AO090026000209"/>
<evidence type="ECO:0000256" key="5">
    <source>
        <dbReference type="ARBA" id="ARBA00023136"/>
    </source>
</evidence>
<evidence type="ECO:0000259" key="7">
    <source>
        <dbReference type="PROSITE" id="PS50850"/>
    </source>
</evidence>
<dbReference type="OMA" id="IWVACAC"/>
<evidence type="ECO:0000313" key="8">
    <source>
        <dbReference type="EMBL" id="BAE59692.1"/>
    </source>
</evidence>
<dbReference type="Pfam" id="PF07690">
    <property type="entry name" value="MFS_1"/>
    <property type="match status" value="1"/>
</dbReference>
<dbReference type="RefSeq" id="XP_023090943.1">
    <property type="nucleotide sequence ID" value="XM_023236167.1"/>
</dbReference>
<accession>Q2UFH3</accession>
<feature type="transmembrane region" description="Helical" evidence="6">
    <location>
        <begin position="96"/>
        <end position="118"/>
    </location>
</feature>